<feature type="region of interest" description="Disordered" evidence="4">
    <location>
        <begin position="488"/>
        <end position="517"/>
    </location>
</feature>
<dbReference type="EMBL" id="KI913140">
    <property type="protein sequence ID" value="ETV75539.1"/>
    <property type="molecule type" value="Genomic_DNA"/>
</dbReference>
<evidence type="ECO:0000256" key="3">
    <source>
        <dbReference type="ARBA" id="ARBA00022525"/>
    </source>
</evidence>
<dbReference type="PANTHER" id="PTHR33129:SF1">
    <property type="entry name" value="ATP-BINDING PROTEIN"/>
    <property type="match status" value="1"/>
</dbReference>
<dbReference type="RefSeq" id="XP_009835173.1">
    <property type="nucleotide sequence ID" value="XM_009836871.1"/>
</dbReference>
<dbReference type="InterPro" id="IPR045379">
    <property type="entry name" value="Crinkler_N"/>
</dbReference>
<dbReference type="GO" id="GO:0043657">
    <property type="term" value="C:host cell"/>
    <property type="evidence" value="ECO:0007669"/>
    <property type="project" value="UniProtKB-SubCell"/>
</dbReference>
<feature type="region of interest" description="Disordered" evidence="4">
    <location>
        <begin position="668"/>
        <end position="689"/>
    </location>
</feature>
<protein>
    <recommendedName>
        <fullName evidence="5">Crinkler effector protein N-terminal domain-containing protein</fullName>
    </recommendedName>
</protein>
<dbReference type="GO" id="GO:0005576">
    <property type="term" value="C:extracellular region"/>
    <property type="evidence" value="ECO:0007669"/>
    <property type="project" value="UniProtKB-SubCell"/>
</dbReference>
<proteinExistence type="predicted"/>
<name>W4G909_APHAT</name>
<dbReference type="InterPro" id="IPR052980">
    <property type="entry name" value="Crinkler_effector"/>
</dbReference>
<accession>W4G909</accession>
<keyword evidence="3" id="KW-0964">Secreted</keyword>
<evidence type="ECO:0000313" key="6">
    <source>
        <dbReference type="EMBL" id="ETV75539.1"/>
    </source>
</evidence>
<sequence length="689" mass="77398">MKSLKYVVIRDGRIGGVTVEDNQRVWELKKVIKDANRISIDAKDIELYPAKTKDGKWLTMEGDELKMLKNGLLHETIKNIMQHGNAMDPTYPVGDAAFSVVPNDGAVGDIHVLVDLPARRETEFVVNGVRYPVIHHRFSLHPVRHSIDLYPPELVAFWTALRTNHTAVEANAVVKLPEGIHLLGDPALGSQVYIRPCYPPLLKLCWEIIHDPKSPHLVILGNPGIGKTFFGFFILLQLARENKTVVYESGLSKSRYLFAGDTVVKGSQDDFVDILDLPTTYYIVDAAQPPKCQAMTILLTKPKLKVWYSFAEDNCDIRYMPVWTWDEISTCHKLLYPDLELNVVTDCFRRWGGVPRYVLQYALRDTQQSLLERAIAVVNCNWVTNAIRMLDAYYCDEAYRLLQSHTSHVLLHYQVSDKFMKLHVDFASQYVQDEVYKRAWRDDPTTLVEFMTAASYTGSDEFAVLRGRMFESYVHSVLPRGGRFQIRRLEPSEGGSGEANADQDDKGGEDEEKADDGAVETKGDVAAQVMAHGTGAGLAAWDIHEDEGIVEVSPQRAVVFNTKAKVASAASGTYLRPAIKHDLPVDAIVKPDMLVTIAAKHLNKQMDLDDALDLLGNPVAPRLFFVLPPGEFDDFPYQRDFESKGNAKGVFKSVIQQFAMQVTPAVVQREMTQPSRDGPSKVAKRSRHE</sequence>
<reference evidence="6" key="1">
    <citation type="submission" date="2013-12" db="EMBL/GenBank/DDBJ databases">
        <title>The Genome Sequence of Aphanomyces astaci APO3.</title>
        <authorList>
            <consortium name="The Broad Institute Genomics Platform"/>
            <person name="Russ C."/>
            <person name="Tyler B."/>
            <person name="van West P."/>
            <person name="Dieguez-Uribeondo J."/>
            <person name="Young S.K."/>
            <person name="Zeng Q."/>
            <person name="Gargeya S."/>
            <person name="Fitzgerald M."/>
            <person name="Abouelleil A."/>
            <person name="Alvarado L."/>
            <person name="Chapman S.B."/>
            <person name="Gainer-Dewar J."/>
            <person name="Goldberg J."/>
            <person name="Griggs A."/>
            <person name="Gujja S."/>
            <person name="Hansen M."/>
            <person name="Howarth C."/>
            <person name="Imamovic A."/>
            <person name="Ireland A."/>
            <person name="Larimer J."/>
            <person name="McCowan C."/>
            <person name="Murphy C."/>
            <person name="Pearson M."/>
            <person name="Poon T.W."/>
            <person name="Priest M."/>
            <person name="Roberts A."/>
            <person name="Saif S."/>
            <person name="Shea T."/>
            <person name="Sykes S."/>
            <person name="Wortman J."/>
            <person name="Nusbaum C."/>
            <person name="Birren B."/>
        </authorList>
    </citation>
    <scope>NUCLEOTIDE SEQUENCE [LARGE SCALE GENOMIC DNA]</scope>
    <source>
        <strain evidence="6">APO3</strain>
    </source>
</reference>
<dbReference type="GeneID" id="20812350"/>
<dbReference type="PANTHER" id="PTHR33129">
    <property type="entry name" value="PROTEIN KINASE DOMAIN-CONTAINING PROTEIN-RELATED"/>
    <property type="match status" value="1"/>
</dbReference>
<evidence type="ECO:0000256" key="4">
    <source>
        <dbReference type="SAM" id="MobiDB-lite"/>
    </source>
</evidence>
<dbReference type="AlphaFoldDB" id="W4G909"/>
<dbReference type="STRING" id="112090.W4G909"/>
<comment type="subcellular location">
    <subcellularLocation>
        <location evidence="1">Host cell</location>
    </subcellularLocation>
    <subcellularLocation>
        <location evidence="2">Secreted</location>
    </subcellularLocation>
</comment>
<feature type="domain" description="Crinkler effector protein N-terminal" evidence="5">
    <location>
        <begin position="7"/>
        <end position="114"/>
    </location>
</feature>
<dbReference type="Pfam" id="PF20147">
    <property type="entry name" value="Crinkler"/>
    <property type="match status" value="1"/>
</dbReference>
<gene>
    <name evidence="6" type="ORF">H257_10354</name>
</gene>
<evidence type="ECO:0000256" key="1">
    <source>
        <dbReference type="ARBA" id="ARBA00004340"/>
    </source>
</evidence>
<dbReference type="VEuPathDB" id="FungiDB:H257_10354"/>
<dbReference type="OrthoDB" id="104224at2759"/>
<evidence type="ECO:0000256" key="2">
    <source>
        <dbReference type="ARBA" id="ARBA00004613"/>
    </source>
</evidence>
<organism evidence="6">
    <name type="scientific">Aphanomyces astaci</name>
    <name type="common">Crayfish plague agent</name>
    <dbReference type="NCBI Taxonomy" id="112090"/>
    <lineage>
        <taxon>Eukaryota</taxon>
        <taxon>Sar</taxon>
        <taxon>Stramenopiles</taxon>
        <taxon>Oomycota</taxon>
        <taxon>Saprolegniomycetes</taxon>
        <taxon>Saprolegniales</taxon>
        <taxon>Verrucalvaceae</taxon>
        <taxon>Aphanomyces</taxon>
    </lineage>
</organism>
<evidence type="ECO:0000259" key="5">
    <source>
        <dbReference type="Pfam" id="PF20147"/>
    </source>
</evidence>